<dbReference type="EMBL" id="JBBPFD010000003">
    <property type="protein sequence ID" value="KAK7933266.1"/>
    <property type="molecule type" value="Genomic_DNA"/>
</dbReference>
<feature type="region of interest" description="Disordered" evidence="6">
    <location>
        <begin position="430"/>
        <end position="450"/>
    </location>
</feature>
<gene>
    <name evidence="8" type="ORF">WMY93_004162</name>
</gene>
<dbReference type="PANTHER" id="PTHR37984">
    <property type="entry name" value="PROTEIN CBG26694"/>
    <property type="match status" value="1"/>
</dbReference>
<dbReference type="InterPro" id="IPR000477">
    <property type="entry name" value="RT_dom"/>
</dbReference>
<name>A0AAW0PYG5_9GOBI</name>
<dbReference type="EC" id="3.1.26.4" evidence="3"/>
<evidence type="ECO:0000313" key="8">
    <source>
        <dbReference type="EMBL" id="KAK7933266.1"/>
    </source>
</evidence>
<organism evidence="8 9">
    <name type="scientific">Mugilogobius chulae</name>
    <name type="common">yellowstripe goby</name>
    <dbReference type="NCBI Taxonomy" id="88201"/>
    <lineage>
        <taxon>Eukaryota</taxon>
        <taxon>Metazoa</taxon>
        <taxon>Chordata</taxon>
        <taxon>Craniata</taxon>
        <taxon>Vertebrata</taxon>
        <taxon>Euteleostomi</taxon>
        <taxon>Actinopterygii</taxon>
        <taxon>Neopterygii</taxon>
        <taxon>Teleostei</taxon>
        <taxon>Neoteleostei</taxon>
        <taxon>Acanthomorphata</taxon>
        <taxon>Gobiaria</taxon>
        <taxon>Gobiiformes</taxon>
        <taxon>Gobioidei</taxon>
        <taxon>Gobiidae</taxon>
        <taxon>Gobionellinae</taxon>
        <taxon>Mugilogobius</taxon>
    </lineage>
</organism>
<evidence type="ECO:0000256" key="2">
    <source>
        <dbReference type="ARBA" id="ARBA00010879"/>
    </source>
</evidence>
<dbReference type="GO" id="GO:0032958">
    <property type="term" value="P:inositol phosphate biosynthetic process"/>
    <property type="evidence" value="ECO:0007669"/>
    <property type="project" value="InterPro"/>
</dbReference>
<keyword evidence="9" id="KW-1185">Reference proteome</keyword>
<accession>A0AAW0PYG5</accession>
<dbReference type="Gene3D" id="3.30.470.160">
    <property type="entry name" value="Inositol polyphosphate kinase"/>
    <property type="match status" value="1"/>
</dbReference>
<dbReference type="GO" id="GO:0004523">
    <property type="term" value="F:RNA-DNA hybrid ribonuclease activity"/>
    <property type="evidence" value="ECO:0007669"/>
    <property type="project" value="UniProtKB-EC"/>
</dbReference>
<dbReference type="Pfam" id="PF03770">
    <property type="entry name" value="IPK"/>
    <property type="match status" value="1"/>
</dbReference>
<proteinExistence type="inferred from homology"/>
<feature type="domain" description="Reverse transcriptase" evidence="7">
    <location>
        <begin position="205"/>
        <end position="359"/>
    </location>
</feature>
<evidence type="ECO:0000256" key="6">
    <source>
        <dbReference type="SAM" id="MobiDB-lite"/>
    </source>
</evidence>
<dbReference type="Gene3D" id="3.10.10.10">
    <property type="entry name" value="HIV Type 1 Reverse Transcriptase, subunit A, domain 1"/>
    <property type="match status" value="1"/>
</dbReference>
<dbReference type="Proteomes" id="UP001460270">
    <property type="component" value="Unassembled WGS sequence"/>
</dbReference>
<dbReference type="InterPro" id="IPR005522">
    <property type="entry name" value="IPK"/>
</dbReference>
<dbReference type="Pfam" id="PF00078">
    <property type="entry name" value="RVT_1"/>
    <property type="match status" value="1"/>
</dbReference>
<dbReference type="InterPro" id="IPR050951">
    <property type="entry name" value="Retrovirus_Pol_polyprotein"/>
</dbReference>
<dbReference type="Gene3D" id="3.30.70.270">
    <property type="match status" value="2"/>
</dbReference>
<evidence type="ECO:0000256" key="3">
    <source>
        <dbReference type="ARBA" id="ARBA00012180"/>
    </source>
</evidence>
<comment type="similarity">
    <text evidence="2">Belongs to the beta type-B retroviral polymerase family. HERV class-II K(HML-2) pol subfamily.</text>
</comment>
<evidence type="ECO:0000259" key="7">
    <source>
        <dbReference type="Pfam" id="PF00078"/>
    </source>
</evidence>
<dbReference type="InterPro" id="IPR038286">
    <property type="entry name" value="IPK_sf"/>
</dbReference>
<comment type="caution">
    <text evidence="8">The sequence shown here is derived from an EMBL/GenBank/DDBJ whole genome shotgun (WGS) entry which is preliminary data.</text>
</comment>
<dbReference type="AlphaFoldDB" id="A0AAW0PYG5"/>
<keyword evidence="4" id="KW-0808">Transferase</keyword>
<dbReference type="PANTHER" id="PTHR37984:SF7">
    <property type="entry name" value="INTEGRASE CATALYTIC DOMAIN-CONTAINING PROTEIN"/>
    <property type="match status" value="1"/>
</dbReference>
<protein>
    <recommendedName>
        <fullName evidence="3">ribonuclease H</fullName>
        <ecNumber evidence="3">3.1.26.4</ecNumber>
    </recommendedName>
</protein>
<evidence type="ECO:0000256" key="5">
    <source>
        <dbReference type="ARBA" id="ARBA00022777"/>
    </source>
</evidence>
<dbReference type="InterPro" id="IPR043128">
    <property type="entry name" value="Rev_trsase/Diguanyl_cyclase"/>
</dbReference>
<dbReference type="SUPFAM" id="SSF56104">
    <property type="entry name" value="SAICAR synthase-like"/>
    <property type="match status" value="1"/>
</dbReference>
<dbReference type="InterPro" id="IPR043502">
    <property type="entry name" value="DNA/RNA_pol_sf"/>
</dbReference>
<evidence type="ECO:0000256" key="4">
    <source>
        <dbReference type="ARBA" id="ARBA00022679"/>
    </source>
</evidence>
<evidence type="ECO:0000256" key="1">
    <source>
        <dbReference type="ARBA" id="ARBA00007374"/>
    </source>
</evidence>
<sequence>MDWDSSNLPDAWRRFKQHVELMFSGPLKERSEEQKCSFLLLWIGDKGRDISNTWQLTEDEAKLLKTYYDGFTKYLTPKANPIFARYKFHEKTQDSDRIVFGTNSPHVREKLLSQGPTLTLEKAIDIARSYELAQSQLKAMANDNHEFHCGPNCSTSRVPTKKSALCPERPPQIRAGEYGEGQDHTKVTEPTKWVNALVICENPKRPKLRLCLDPRPLNKAIMRPHYPLPTLEDVTHKLAGAKFFSILDARSGYWAIKLSEESSFLTTFNTIYGRYRFLRLPFGIVSAQDEFQRRIDETYEGLEGVAGIVDDIIVFGKTKEEHEKNLKAMLNRTREKGLKLNPDKCRICVTEVSFFGHKLTANGLKPDPLKICPNLAEMSAPLRLLLRQDAPFKWEENHERAFKQIKDTLTAEPGPVLAYFDPQKEVTLQPKMNNSLPSDASSGQAGRTHAKNAQNFGAGLAPAGRGAALSVEYSHSNAAPQLKHNPWSLKCHQHTAENEGEAKHRNQYKFILLENLTWRHTVPCVLDLKMGTRQHGDDASEEKKAIRCANASKVHHLHRVRLCGMQVFQSDTGKLMFMNKYHGRKLTPEWLQRGALPFFHSGRALRRELLSPILQGSVT</sequence>
<evidence type="ECO:0000313" key="9">
    <source>
        <dbReference type="Proteomes" id="UP001460270"/>
    </source>
</evidence>
<comment type="similarity">
    <text evidence="1">Belongs to the inositol phosphokinase (IPK) family.</text>
</comment>
<dbReference type="CDD" id="cd01647">
    <property type="entry name" value="RT_LTR"/>
    <property type="match status" value="1"/>
</dbReference>
<keyword evidence="5" id="KW-0418">Kinase</keyword>
<dbReference type="GO" id="GO:0016301">
    <property type="term" value="F:kinase activity"/>
    <property type="evidence" value="ECO:0007669"/>
    <property type="project" value="UniProtKB-KW"/>
</dbReference>
<reference evidence="9" key="1">
    <citation type="submission" date="2024-04" db="EMBL/GenBank/DDBJ databases">
        <title>Salinicola lusitanus LLJ914,a marine bacterium isolated from the Okinawa Trough.</title>
        <authorList>
            <person name="Li J."/>
        </authorList>
    </citation>
    <scope>NUCLEOTIDE SEQUENCE [LARGE SCALE GENOMIC DNA]</scope>
</reference>
<dbReference type="SUPFAM" id="SSF56672">
    <property type="entry name" value="DNA/RNA polymerases"/>
    <property type="match status" value="1"/>
</dbReference>